<protein>
    <recommendedName>
        <fullName evidence="2">Aspartate/ornithine carbamoyltransferase carbamoyl-P binding domain-containing protein</fullName>
    </recommendedName>
</protein>
<evidence type="ECO:0000256" key="1">
    <source>
        <dbReference type="ARBA" id="ARBA00022679"/>
    </source>
</evidence>
<sequence length="154" mass="17556">VHRVVLRGEVVVVDGQVLAEQGTGKNLVHLRDKNNKKIKRVKTPQNLILETKRSPLQMHQTRQRFISEPSALDKPEGIPRTGAGLARQHLLSALQLTRAQCREIFTLAHQYRNCYFHHRPIEPILTGKILSHMFFEPSTRTQCSFTGAMLRLCG</sequence>
<proteinExistence type="predicted"/>
<comment type="caution">
    <text evidence="3">The sequence shown here is derived from an EMBL/GenBank/DDBJ whole genome shotgun (WGS) entry which is preliminary data.</text>
</comment>
<accession>A0A820MRS2</accession>
<dbReference type="GO" id="GO:0016743">
    <property type="term" value="F:carboxyl- or carbamoyltransferase activity"/>
    <property type="evidence" value="ECO:0007669"/>
    <property type="project" value="InterPro"/>
</dbReference>
<dbReference type="Pfam" id="PF02729">
    <property type="entry name" value="OTCace_N"/>
    <property type="match status" value="1"/>
</dbReference>
<dbReference type="GO" id="GO:0006520">
    <property type="term" value="P:amino acid metabolic process"/>
    <property type="evidence" value="ECO:0007669"/>
    <property type="project" value="InterPro"/>
</dbReference>
<dbReference type="Proteomes" id="UP000663868">
    <property type="component" value="Unassembled WGS sequence"/>
</dbReference>
<dbReference type="PROSITE" id="PS00097">
    <property type="entry name" value="CARBAMOYLTRANSFERASE"/>
    <property type="match status" value="1"/>
</dbReference>
<dbReference type="InterPro" id="IPR036901">
    <property type="entry name" value="Asp/Orn_carbamoylTrfase_sf"/>
</dbReference>
<gene>
    <name evidence="3" type="ORF">KXQ929_LOCUS49774</name>
</gene>
<reference evidence="3" key="1">
    <citation type="submission" date="2021-02" db="EMBL/GenBank/DDBJ databases">
        <authorList>
            <person name="Nowell W R."/>
        </authorList>
    </citation>
    <scope>NUCLEOTIDE SEQUENCE</scope>
</reference>
<dbReference type="InterPro" id="IPR006130">
    <property type="entry name" value="Asp/Orn_carbamoylTrfase"/>
</dbReference>
<dbReference type="InterPro" id="IPR006132">
    <property type="entry name" value="Asp/Orn_carbamoyltranf_P-bd"/>
</dbReference>
<organism evidence="3 4">
    <name type="scientific">Adineta steineri</name>
    <dbReference type="NCBI Taxonomy" id="433720"/>
    <lineage>
        <taxon>Eukaryota</taxon>
        <taxon>Metazoa</taxon>
        <taxon>Spiralia</taxon>
        <taxon>Gnathifera</taxon>
        <taxon>Rotifera</taxon>
        <taxon>Eurotatoria</taxon>
        <taxon>Bdelloidea</taxon>
        <taxon>Adinetida</taxon>
        <taxon>Adinetidae</taxon>
        <taxon>Adineta</taxon>
    </lineage>
</organism>
<evidence type="ECO:0000259" key="2">
    <source>
        <dbReference type="Pfam" id="PF02729"/>
    </source>
</evidence>
<evidence type="ECO:0000313" key="4">
    <source>
        <dbReference type="Proteomes" id="UP000663868"/>
    </source>
</evidence>
<feature type="domain" description="Aspartate/ornithine carbamoyltransferase carbamoyl-P binding" evidence="2">
    <location>
        <begin position="88"/>
        <end position="153"/>
    </location>
</feature>
<feature type="non-terminal residue" evidence="3">
    <location>
        <position position="154"/>
    </location>
</feature>
<feature type="non-terminal residue" evidence="3">
    <location>
        <position position="1"/>
    </location>
</feature>
<keyword evidence="1" id="KW-0808">Transferase</keyword>
<dbReference type="AlphaFoldDB" id="A0A820MRS2"/>
<dbReference type="GO" id="GO:0016597">
    <property type="term" value="F:amino acid binding"/>
    <property type="evidence" value="ECO:0007669"/>
    <property type="project" value="InterPro"/>
</dbReference>
<dbReference type="SUPFAM" id="SSF53671">
    <property type="entry name" value="Aspartate/ornithine carbamoyltransferase"/>
    <property type="match status" value="1"/>
</dbReference>
<name>A0A820MRS2_9BILA</name>
<evidence type="ECO:0000313" key="3">
    <source>
        <dbReference type="EMBL" id="CAF4378575.1"/>
    </source>
</evidence>
<dbReference type="EMBL" id="CAJOBB010021695">
    <property type="protein sequence ID" value="CAF4378575.1"/>
    <property type="molecule type" value="Genomic_DNA"/>
</dbReference>
<dbReference type="Gene3D" id="3.40.50.1370">
    <property type="entry name" value="Aspartate/ornithine carbamoyltransferase"/>
    <property type="match status" value="1"/>
</dbReference>